<dbReference type="Proteomes" id="UP001195483">
    <property type="component" value="Unassembled WGS sequence"/>
</dbReference>
<protein>
    <recommendedName>
        <fullName evidence="3">Reverse transcriptase zinc-binding domain-containing protein</fullName>
    </recommendedName>
</protein>
<organism evidence="1 2">
    <name type="scientific">Potamilus streckersoni</name>
    <dbReference type="NCBI Taxonomy" id="2493646"/>
    <lineage>
        <taxon>Eukaryota</taxon>
        <taxon>Metazoa</taxon>
        <taxon>Spiralia</taxon>
        <taxon>Lophotrochozoa</taxon>
        <taxon>Mollusca</taxon>
        <taxon>Bivalvia</taxon>
        <taxon>Autobranchia</taxon>
        <taxon>Heteroconchia</taxon>
        <taxon>Palaeoheterodonta</taxon>
        <taxon>Unionida</taxon>
        <taxon>Unionoidea</taxon>
        <taxon>Unionidae</taxon>
        <taxon>Ambleminae</taxon>
        <taxon>Lampsilini</taxon>
        <taxon>Potamilus</taxon>
    </lineage>
</organism>
<reference evidence="1" key="2">
    <citation type="journal article" date="2021" name="Genome Biol. Evol.">
        <title>Developing a high-quality reference genome for a parasitic bivalve with doubly uniparental inheritance (Bivalvia: Unionida).</title>
        <authorList>
            <person name="Smith C.H."/>
        </authorList>
    </citation>
    <scope>NUCLEOTIDE SEQUENCE</scope>
    <source>
        <strain evidence="1">CHS0354</strain>
        <tissue evidence="1">Mantle</tissue>
    </source>
</reference>
<accession>A0AAE0VKH2</accession>
<dbReference type="EMBL" id="JAEAOA010001942">
    <property type="protein sequence ID" value="KAK3581249.1"/>
    <property type="molecule type" value="Genomic_DNA"/>
</dbReference>
<keyword evidence="2" id="KW-1185">Reference proteome</keyword>
<evidence type="ECO:0008006" key="3">
    <source>
        <dbReference type="Google" id="ProtNLM"/>
    </source>
</evidence>
<dbReference type="AlphaFoldDB" id="A0AAE0VKH2"/>
<comment type="caution">
    <text evidence="1">The sequence shown here is derived from an EMBL/GenBank/DDBJ whole genome shotgun (WGS) entry which is preliminary data.</text>
</comment>
<evidence type="ECO:0000313" key="1">
    <source>
        <dbReference type="EMBL" id="KAK3581249.1"/>
    </source>
</evidence>
<gene>
    <name evidence="1" type="ORF">CHS0354_032972</name>
</gene>
<reference evidence="1" key="1">
    <citation type="journal article" date="2021" name="Genome Biol. Evol.">
        <title>A High-Quality Reference Genome for a Parasitic Bivalve with Doubly Uniparental Inheritance (Bivalvia: Unionida).</title>
        <authorList>
            <person name="Smith C.H."/>
        </authorList>
    </citation>
    <scope>NUCLEOTIDE SEQUENCE</scope>
    <source>
        <strain evidence="1">CHS0354</strain>
    </source>
</reference>
<evidence type="ECO:0000313" key="2">
    <source>
        <dbReference type="Proteomes" id="UP001195483"/>
    </source>
</evidence>
<proteinExistence type="predicted"/>
<reference evidence="1" key="3">
    <citation type="submission" date="2023-05" db="EMBL/GenBank/DDBJ databases">
        <authorList>
            <person name="Smith C.H."/>
        </authorList>
    </citation>
    <scope>NUCLEOTIDE SEQUENCE</scope>
    <source>
        <strain evidence="1">CHS0354</strain>
        <tissue evidence="1">Mantle</tissue>
    </source>
</reference>
<sequence>MEGTVVQCRVRQRSPKRPTWQAASTKEKPALVRKEVYLAKGKDRQVKAVSMRKQVYHILPTPTTWALTHDLNCKFCGRLEDFEHVLSSCSAILTEGRYL</sequence>
<name>A0AAE0VKH2_9BIVA</name>